<dbReference type="PROSITE" id="PS50102">
    <property type="entry name" value="RRM"/>
    <property type="match status" value="1"/>
</dbReference>
<feature type="compositionally biased region" description="Low complexity" evidence="2">
    <location>
        <begin position="196"/>
        <end position="211"/>
    </location>
</feature>
<comment type="caution">
    <text evidence="4">The sequence shown here is derived from an EMBL/GenBank/DDBJ whole genome shotgun (WGS) entry which is preliminary data.</text>
</comment>
<dbReference type="InterPro" id="IPR012677">
    <property type="entry name" value="Nucleotide-bd_a/b_plait_sf"/>
</dbReference>
<dbReference type="OrthoDB" id="167718at2759"/>
<dbReference type="GO" id="GO:0003723">
    <property type="term" value="F:RNA binding"/>
    <property type="evidence" value="ECO:0007669"/>
    <property type="project" value="UniProtKB-UniRule"/>
</dbReference>
<feature type="compositionally biased region" description="Basic residues" evidence="2">
    <location>
        <begin position="9"/>
        <end position="20"/>
    </location>
</feature>
<organism evidence="4 5">
    <name type="scientific">Saccharomyces arboricola (strain H-6 / AS 2.3317 / CBS 10644)</name>
    <name type="common">Yeast</name>
    <dbReference type="NCBI Taxonomy" id="1160507"/>
    <lineage>
        <taxon>Eukaryota</taxon>
        <taxon>Fungi</taxon>
        <taxon>Dikarya</taxon>
        <taxon>Ascomycota</taxon>
        <taxon>Saccharomycotina</taxon>
        <taxon>Saccharomycetes</taxon>
        <taxon>Saccharomycetales</taxon>
        <taxon>Saccharomycetaceae</taxon>
        <taxon>Saccharomyces</taxon>
    </lineage>
</organism>
<dbReference type="EMBL" id="ALIE01000033">
    <property type="protein sequence ID" value="EJS44442.1"/>
    <property type="molecule type" value="Genomic_DNA"/>
</dbReference>
<feature type="domain" description="RRM" evidence="3">
    <location>
        <begin position="78"/>
        <end position="155"/>
    </location>
</feature>
<sequence>MGSEEDKKLTKKQLKAQQFRKSKEEKSQENEIKPEQVQDGKRPSSEAGKDGEEPVKKKRKTRRGRGGKGKNGKKGNRFIVFVGSLPRDITAAELQSHFKNSSPDQIRLRADKGIAFLEFDADKDRTGIQRRMDIALLQHGTLLKEKKINVELTVGGGGNSQDRLEKLKNKNIKLDEERKERLTKMITDGNQKKIAKTTAAAAAATTPMATTGSEKPVPAGIHPDRARLLK</sequence>
<evidence type="ECO:0000313" key="4">
    <source>
        <dbReference type="EMBL" id="EJS44442.1"/>
    </source>
</evidence>
<dbReference type="FunFam" id="3.30.70.330:FF:000573">
    <property type="entry name" value="Nop6p"/>
    <property type="match status" value="1"/>
</dbReference>
<reference evidence="4 5" key="1">
    <citation type="journal article" date="2013" name="BMC Genomics">
        <title>High quality de novo sequencing and assembly of the Saccharomyces arboricolus genome.</title>
        <authorList>
            <person name="Liti G."/>
            <person name="Nguyen Ba A.N."/>
            <person name="Blythe M."/>
            <person name="Mueller C.A."/>
            <person name="Bergstroem A."/>
            <person name="Cubillos F.A."/>
            <person name="Dafhnis-Calas F."/>
            <person name="Khoshraftar S."/>
            <person name="Malla S."/>
            <person name="Mehta N."/>
            <person name="Siow C.C."/>
            <person name="Warringer J."/>
            <person name="Moses A.M."/>
            <person name="Louis E.J."/>
            <person name="Nieduszynski C.A."/>
        </authorList>
    </citation>
    <scope>NUCLEOTIDE SEQUENCE [LARGE SCALE GENOMIC DNA]</scope>
    <source>
        <strain evidence="5">H-6 / AS 2.3317 / CBS 10644</strain>
    </source>
</reference>
<keyword evidence="1" id="KW-0694">RNA-binding</keyword>
<feature type="region of interest" description="Disordered" evidence="2">
    <location>
        <begin position="1"/>
        <end position="77"/>
    </location>
</feature>
<feature type="compositionally biased region" description="Basic and acidic residues" evidence="2">
    <location>
        <begin position="21"/>
        <end position="55"/>
    </location>
</feature>
<gene>
    <name evidence="4" type="ORF">SU7_0438</name>
</gene>
<feature type="region of interest" description="Disordered" evidence="2">
    <location>
        <begin position="183"/>
        <end position="230"/>
    </location>
</feature>
<dbReference type="InterPro" id="IPR000504">
    <property type="entry name" value="RRM_dom"/>
</dbReference>
<dbReference type="Proteomes" id="UP000006968">
    <property type="component" value="Chromosome IV"/>
</dbReference>
<name>J8LQP4_SACAR</name>
<evidence type="ECO:0000313" key="5">
    <source>
        <dbReference type="Proteomes" id="UP000006968"/>
    </source>
</evidence>
<dbReference type="InterPro" id="IPR035979">
    <property type="entry name" value="RBD_domain_sf"/>
</dbReference>
<dbReference type="Pfam" id="PF00076">
    <property type="entry name" value="RRM_1"/>
    <property type="match status" value="1"/>
</dbReference>
<dbReference type="SMR" id="J8LQP4"/>
<protein>
    <submittedName>
        <fullName evidence="4">Nop6p</fullName>
    </submittedName>
</protein>
<evidence type="ECO:0000259" key="3">
    <source>
        <dbReference type="PROSITE" id="PS50102"/>
    </source>
</evidence>
<dbReference type="AlphaFoldDB" id="J8LQP4"/>
<dbReference type="SUPFAM" id="SSF54928">
    <property type="entry name" value="RNA-binding domain, RBD"/>
    <property type="match status" value="1"/>
</dbReference>
<keyword evidence="5" id="KW-1185">Reference proteome</keyword>
<evidence type="ECO:0000256" key="1">
    <source>
        <dbReference type="PROSITE-ProRule" id="PRU00176"/>
    </source>
</evidence>
<dbReference type="HOGENOM" id="CLU_037639_2_0_1"/>
<proteinExistence type="predicted"/>
<accession>J8LQP4</accession>
<feature type="compositionally biased region" description="Basic residues" evidence="2">
    <location>
        <begin position="56"/>
        <end position="76"/>
    </location>
</feature>
<evidence type="ECO:0000256" key="2">
    <source>
        <dbReference type="SAM" id="MobiDB-lite"/>
    </source>
</evidence>
<dbReference type="Gene3D" id="3.30.70.330">
    <property type="match status" value="1"/>
</dbReference>